<dbReference type="InterPro" id="IPR045341">
    <property type="entry name" value="DUF6532"/>
</dbReference>
<dbReference type="Pfam" id="PF20149">
    <property type="entry name" value="DUF6532"/>
    <property type="match status" value="1"/>
</dbReference>
<feature type="region of interest" description="Disordered" evidence="1">
    <location>
        <begin position="73"/>
        <end position="186"/>
    </location>
</feature>
<proteinExistence type="predicted"/>
<evidence type="ECO:0000256" key="1">
    <source>
        <dbReference type="SAM" id="MobiDB-lite"/>
    </source>
</evidence>
<protein>
    <recommendedName>
        <fullName evidence="2">DUF6532 domain-containing protein</fullName>
    </recommendedName>
</protein>
<evidence type="ECO:0000259" key="2">
    <source>
        <dbReference type="Pfam" id="PF20149"/>
    </source>
</evidence>
<reference evidence="3 4" key="1">
    <citation type="journal article" date="2019" name="Nat. Ecol. Evol.">
        <title>Megaphylogeny resolves global patterns of mushroom evolution.</title>
        <authorList>
            <person name="Varga T."/>
            <person name="Krizsan K."/>
            <person name="Foldi C."/>
            <person name="Dima B."/>
            <person name="Sanchez-Garcia M."/>
            <person name="Sanchez-Ramirez S."/>
            <person name="Szollosi G.J."/>
            <person name="Szarkandi J.G."/>
            <person name="Papp V."/>
            <person name="Albert L."/>
            <person name="Andreopoulos W."/>
            <person name="Angelini C."/>
            <person name="Antonin V."/>
            <person name="Barry K.W."/>
            <person name="Bougher N.L."/>
            <person name="Buchanan P."/>
            <person name="Buyck B."/>
            <person name="Bense V."/>
            <person name="Catcheside P."/>
            <person name="Chovatia M."/>
            <person name="Cooper J."/>
            <person name="Damon W."/>
            <person name="Desjardin D."/>
            <person name="Finy P."/>
            <person name="Geml J."/>
            <person name="Haridas S."/>
            <person name="Hughes K."/>
            <person name="Justo A."/>
            <person name="Karasinski D."/>
            <person name="Kautmanova I."/>
            <person name="Kiss B."/>
            <person name="Kocsube S."/>
            <person name="Kotiranta H."/>
            <person name="LaButti K.M."/>
            <person name="Lechner B.E."/>
            <person name="Liimatainen K."/>
            <person name="Lipzen A."/>
            <person name="Lukacs Z."/>
            <person name="Mihaltcheva S."/>
            <person name="Morgado L.N."/>
            <person name="Niskanen T."/>
            <person name="Noordeloos M.E."/>
            <person name="Ohm R.A."/>
            <person name="Ortiz-Santana B."/>
            <person name="Ovrebo C."/>
            <person name="Racz N."/>
            <person name="Riley R."/>
            <person name="Savchenko A."/>
            <person name="Shiryaev A."/>
            <person name="Soop K."/>
            <person name="Spirin V."/>
            <person name="Szebenyi C."/>
            <person name="Tomsovsky M."/>
            <person name="Tulloss R.E."/>
            <person name="Uehling J."/>
            <person name="Grigoriev I.V."/>
            <person name="Vagvolgyi C."/>
            <person name="Papp T."/>
            <person name="Martin F.M."/>
            <person name="Miettinen O."/>
            <person name="Hibbett D.S."/>
            <person name="Nagy L.G."/>
        </authorList>
    </citation>
    <scope>NUCLEOTIDE SEQUENCE [LARGE SCALE GENOMIC DNA]</scope>
    <source>
        <strain evidence="3 4">CBS 962.96</strain>
    </source>
</reference>
<feature type="compositionally biased region" description="Low complexity" evidence="1">
    <location>
        <begin position="9"/>
        <end position="21"/>
    </location>
</feature>
<sequence>AHSSPPPSESSASAASGAKASLKIGPPRNVKKAKQTSVAVGAPLTTRPPLTSNDYVATLEERAKKQKGVKVAAEVVADSEDSPLPSTKSGKGRKKAIQPGDDTDEEAMVTDFMRGAPTLKQPKRTTRPNAVDDDGEDHTVKMDIDGGKGNRNKGADVATDEESDDGSSDGDESEDGQSDVGPVGGDVEFEEGEQMVVEVVKPSAKAGGKKARARKMPAKVTLSDFKPGSLGLAAFAKETARMGACIRNPFPNATEVWSDIAAAVAASQDRSFAAALEDFRQDQFARKLLMKYAGNVNYTIGAVRYHIKSHTRNLILSFFGLTSMSHERTLVFMGWLRTDRRYHHGGLDIENRTVNGDAPYQSPVLCQMLVAFMYTSLSKEDAPLLAYLKEANTVPIELLALLTTTLSHVLAEHATLHVGSSKQSTLWYSSNNVGREYVSILSTLKDMAQNSPNYMRKVTKNLWKQVQKTTAGTVSKDVYDYSQLEAVAADMPEYDSEEMQDAEMDGDDEQENEEDPGPVSKKNAGKKGHAIKSK</sequence>
<feature type="non-terminal residue" evidence="3">
    <location>
        <position position="1"/>
    </location>
</feature>
<accession>A0A4S8LBJ0</accession>
<evidence type="ECO:0000313" key="3">
    <source>
        <dbReference type="EMBL" id="THU86217.1"/>
    </source>
</evidence>
<name>A0A4S8LBJ0_DENBC</name>
<feature type="compositionally biased region" description="Basic and acidic residues" evidence="1">
    <location>
        <begin position="137"/>
        <end position="148"/>
    </location>
</feature>
<organism evidence="3 4">
    <name type="scientific">Dendrothele bispora (strain CBS 962.96)</name>
    <dbReference type="NCBI Taxonomy" id="1314807"/>
    <lineage>
        <taxon>Eukaryota</taxon>
        <taxon>Fungi</taxon>
        <taxon>Dikarya</taxon>
        <taxon>Basidiomycota</taxon>
        <taxon>Agaricomycotina</taxon>
        <taxon>Agaricomycetes</taxon>
        <taxon>Agaricomycetidae</taxon>
        <taxon>Agaricales</taxon>
        <taxon>Agaricales incertae sedis</taxon>
        <taxon>Dendrothele</taxon>
    </lineage>
</organism>
<dbReference type="OrthoDB" id="3069387at2759"/>
<feature type="compositionally biased region" description="Acidic residues" evidence="1">
    <location>
        <begin position="158"/>
        <end position="177"/>
    </location>
</feature>
<feature type="region of interest" description="Disordered" evidence="1">
    <location>
        <begin position="1"/>
        <end position="53"/>
    </location>
</feature>
<dbReference type="EMBL" id="ML179507">
    <property type="protein sequence ID" value="THU86217.1"/>
    <property type="molecule type" value="Genomic_DNA"/>
</dbReference>
<feature type="region of interest" description="Disordered" evidence="1">
    <location>
        <begin position="490"/>
        <end position="534"/>
    </location>
</feature>
<feature type="domain" description="DUF6532" evidence="2">
    <location>
        <begin position="236"/>
        <end position="447"/>
    </location>
</feature>
<dbReference type="AlphaFoldDB" id="A0A4S8LBJ0"/>
<dbReference type="Proteomes" id="UP000297245">
    <property type="component" value="Unassembled WGS sequence"/>
</dbReference>
<feature type="compositionally biased region" description="Basic residues" evidence="1">
    <location>
        <begin position="523"/>
        <end position="534"/>
    </location>
</feature>
<keyword evidence="4" id="KW-1185">Reference proteome</keyword>
<gene>
    <name evidence="3" type="ORF">K435DRAFT_868520</name>
</gene>
<evidence type="ECO:0000313" key="4">
    <source>
        <dbReference type="Proteomes" id="UP000297245"/>
    </source>
</evidence>
<feature type="compositionally biased region" description="Acidic residues" evidence="1">
    <location>
        <begin position="492"/>
        <end position="516"/>
    </location>
</feature>